<dbReference type="AlphaFoldDB" id="A0A5S3NDD4"/>
<dbReference type="Pfam" id="PF16148">
    <property type="entry name" value="DUF4856"/>
    <property type="match status" value="1"/>
</dbReference>
<dbReference type="RefSeq" id="WP_138534796.1">
    <property type="nucleotide sequence ID" value="NZ_VANR01000002.1"/>
</dbReference>
<sequence length="395" mass="42924">MKKVLVSLAVVVSLVSCSKTDNGLPITVAPTKYNFERNGESTIDFNGQTTRIKMAGEFASALMKTTETEATLDAKFAHTAGNADFSDADLNASSKNIRSKVAASNDFFSSNSTDATAIKNQFDGWIAAQVTEVFPNWNTDAAAGVAGKIQQAGGGATRYVSAKGLEYNQLIAKGLIGGLMVDQILNNYLSTAVLDEATNISDNNGNVTATDKNYTTMEHKWDEAFGYLYGSEDDITAPVLGKDSFLNKYLSRVEGDADFAGISKTIYDAFKLGRAAIVAKDYNTRDEQIEILREKISEIVAIRAVYYLQQGKGKLATDKAAAFHDLSEGLGFVYSLQFTRKPNSSESYFTKAEVDTFMDTLLKDNGFWDVSTNTLDQISNTIVGKFNFTLTQAAN</sequence>
<gene>
    <name evidence="1" type="ORF">FDT66_03610</name>
</gene>
<keyword evidence="2" id="KW-1185">Reference proteome</keyword>
<evidence type="ECO:0000313" key="1">
    <source>
        <dbReference type="EMBL" id="TMM31066.1"/>
    </source>
</evidence>
<reference evidence="1 2" key="1">
    <citation type="submission" date="2019-05" db="EMBL/GenBank/DDBJ databases">
        <title>Polaribacter aestuariivivens sp. nov., isolated from a tidal flat.</title>
        <authorList>
            <person name="Yoon J.-H."/>
        </authorList>
    </citation>
    <scope>NUCLEOTIDE SEQUENCE [LARGE SCALE GENOMIC DNA]</scope>
    <source>
        <strain evidence="1 2">DBTF-3</strain>
    </source>
</reference>
<dbReference type="OrthoDB" id="5498726at2"/>
<organism evidence="1 2">
    <name type="scientific">Polaribacter aestuariivivens</name>
    <dbReference type="NCBI Taxonomy" id="2304626"/>
    <lineage>
        <taxon>Bacteria</taxon>
        <taxon>Pseudomonadati</taxon>
        <taxon>Bacteroidota</taxon>
        <taxon>Flavobacteriia</taxon>
        <taxon>Flavobacteriales</taxon>
        <taxon>Flavobacteriaceae</taxon>
    </lineage>
</organism>
<accession>A0A5S3NDD4</accession>
<dbReference type="InterPro" id="IPR032331">
    <property type="entry name" value="DUF4856"/>
</dbReference>
<protein>
    <submittedName>
        <fullName evidence="1">DUF4856 domain-containing protein</fullName>
    </submittedName>
</protein>
<name>A0A5S3NDD4_9FLAO</name>
<comment type="caution">
    <text evidence="1">The sequence shown here is derived from an EMBL/GenBank/DDBJ whole genome shotgun (WGS) entry which is preliminary data.</text>
</comment>
<dbReference type="EMBL" id="VANR01000002">
    <property type="protein sequence ID" value="TMM31066.1"/>
    <property type="molecule type" value="Genomic_DNA"/>
</dbReference>
<evidence type="ECO:0000313" key="2">
    <source>
        <dbReference type="Proteomes" id="UP000307140"/>
    </source>
</evidence>
<dbReference type="Proteomes" id="UP000307140">
    <property type="component" value="Unassembled WGS sequence"/>
</dbReference>
<proteinExistence type="predicted"/>
<dbReference type="PROSITE" id="PS51257">
    <property type="entry name" value="PROKAR_LIPOPROTEIN"/>
    <property type="match status" value="1"/>
</dbReference>